<dbReference type="Proteomes" id="UP000198575">
    <property type="component" value="Unassembled WGS sequence"/>
</dbReference>
<dbReference type="OrthoDB" id="5298512at2"/>
<dbReference type="InterPro" id="IPR005572">
    <property type="entry name" value="Anti-sigma_E_RseA_N"/>
</dbReference>
<sequence>MSQQIREQLSALMDGELPKDETAFLLRRVAHDRALLQQWSSYHVCRQVLRRQDLMALPSDFADAVLARIGDEPLSVPVRKGRVLQWVSGGAIAASVAVMALMFSGPREAGHESVEQPLAALPANATMSASTPVVSSGTRSGEFRAPLVSPAIDVQPASVSSEGFAAPGAPLDPRLQSYLIRHYDAAGNAGQSGLMPYVLLIVPSQQQAAAEAAAQGNPEKR</sequence>
<accession>A0A1I4VVV4</accession>
<keyword evidence="3" id="KW-1185">Reference proteome</keyword>
<dbReference type="PANTHER" id="PTHR38104:SF1">
    <property type="entry name" value="ANTI-SIGMA-E FACTOR RSEA"/>
    <property type="match status" value="1"/>
</dbReference>
<proteinExistence type="predicted"/>
<dbReference type="PANTHER" id="PTHR38104">
    <property type="match status" value="1"/>
</dbReference>
<feature type="domain" description="Anti sigma-E protein RseA N-terminal" evidence="1">
    <location>
        <begin position="6"/>
        <end position="77"/>
    </location>
</feature>
<dbReference type="AlphaFoldDB" id="A0A1I4VVV4"/>
<dbReference type="EMBL" id="FOVF01000003">
    <property type="protein sequence ID" value="SFN05478.1"/>
    <property type="molecule type" value="Genomic_DNA"/>
</dbReference>
<dbReference type="Pfam" id="PF03872">
    <property type="entry name" value="RseA_N"/>
    <property type="match status" value="1"/>
</dbReference>
<dbReference type="STRING" id="578942.SAMN05216289_103112"/>
<dbReference type="InterPro" id="IPR036147">
    <property type="entry name" value="Anti-sigma_E_RseA_N_sf"/>
</dbReference>
<organism evidence="2 3">
    <name type="scientific">Dokdonella immobilis</name>
    <dbReference type="NCBI Taxonomy" id="578942"/>
    <lineage>
        <taxon>Bacteria</taxon>
        <taxon>Pseudomonadati</taxon>
        <taxon>Pseudomonadota</taxon>
        <taxon>Gammaproteobacteria</taxon>
        <taxon>Lysobacterales</taxon>
        <taxon>Rhodanobacteraceae</taxon>
        <taxon>Dokdonella</taxon>
    </lineage>
</organism>
<evidence type="ECO:0000259" key="1">
    <source>
        <dbReference type="Pfam" id="PF03872"/>
    </source>
</evidence>
<reference evidence="2 3" key="1">
    <citation type="submission" date="2016-10" db="EMBL/GenBank/DDBJ databases">
        <authorList>
            <person name="de Groot N.N."/>
        </authorList>
    </citation>
    <scope>NUCLEOTIDE SEQUENCE [LARGE SCALE GENOMIC DNA]</scope>
    <source>
        <strain evidence="2 3">CGMCC 1.7659</strain>
    </source>
</reference>
<protein>
    <submittedName>
        <fullName evidence="2">Anti sigma-E protein, RseA</fullName>
    </submittedName>
</protein>
<name>A0A1I4VVV4_9GAMM</name>
<gene>
    <name evidence="2" type="ORF">SAMN05216289_103112</name>
</gene>
<dbReference type="CDD" id="cd16328">
    <property type="entry name" value="RseA_N"/>
    <property type="match status" value="1"/>
</dbReference>
<dbReference type="SUPFAM" id="SSF89069">
    <property type="entry name" value="N-terminal, cytoplasmic domain of anti-sigmaE factor RseA"/>
    <property type="match status" value="1"/>
</dbReference>
<dbReference type="GO" id="GO:0016989">
    <property type="term" value="F:sigma factor antagonist activity"/>
    <property type="evidence" value="ECO:0007669"/>
    <property type="project" value="InterPro"/>
</dbReference>
<dbReference type="Gene3D" id="1.10.10.880">
    <property type="entry name" value="Anti sigma-E protein RseA, N-terminal domain"/>
    <property type="match status" value="1"/>
</dbReference>
<evidence type="ECO:0000313" key="2">
    <source>
        <dbReference type="EMBL" id="SFN05478.1"/>
    </source>
</evidence>
<dbReference type="RefSeq" id="WP_092404844.1">
    <property type="nucleotide sequence ID" value="NZ_FOVF01000003.1"/>
</dbReference>
<evidence type="ECO:0000313" key="3">
    <source>
        <dbReference type="Proteomes" id="UP000198575"/>
    </source>
</evidence>
<dbReference type="InterPro" id="IPR052383">
    <property type="entry name" value="Anti-sigma-E_RseA-like"/>
</dbReference>